<reference evidence="3" key="1">
    <citation type="submission" date="2022-11" db="UniProtKB">
        <authorList>
            <consortium name="WormBaseParasite"/>
        </authorList>
    </citation>
    <scope>IDENTIFICATION</scope>
</reference>
<keyword evidence="1" id="KW-1133">Transmembrane helix</keyword>
<dbReference type="AlphaFoldDB" id="A0A914IDQ1"/>
<evidence type="ECO:0000313" key="3">
    <source>
        <dbReference type="WBParaSite" id="Gr19_v10_g9272.t1"/>
    </source>
</evidence>
<accession>A0A914IDQ1</accession>
<keyword evidence="1" id="KW-0812">Transmembrane</keyword>
<organism evidence="2 3">
    <name type="scientific">Globodera rostochiensis</name>
    <name type="common">Golden nematode worm</name>
    <name type="synonym">Heterodera rostochiensis</name>
    <dbReference type="NCBI Taxonomy" id="31243"/>
    <lineage>
        <taxon>Eukaryota</taxon>
        <taxon>Metazoa</taxon>
        <taxon>Ecdysozoa</taxon>
        <taxon>Nematoda</taxon>
        <taxon>Chromadorea</taxon>
        <taxon>Rhabditida</taxon>
        <taxon>Tylenchina</taxon>
        <taxon>Tylenchomorpha</taxon>
        <taxon>Tylenchoidea</taxon>
        <taxon>Heteroderidae</taxon>
        <taxon>Heteroderinae</taxon>
        <taxon>Globodera</taxon>
    </lineage>
</organism>
<dbReference type="WBParaSite" id="Gr19_v10_g9272.t1">
    <property type="protein sequence ID" value="Gr19_v10_g9272.t1"/>
    <property type="gene ID" value="Gr19_v10_g9272"/>
</dbReference>
<dbReference type="Proteomes" id="UP000887572">
    <property type="component" value="Unplaced"/>
</dbReference>
<proteinExistence type="predicted"/>
<feature type="transmembrane region" description="Helical" evidence="1">
    <location>
        <begin position="78"/>
        <end position="100"/>
    </location>
</feature>
<keyword evidence="1" id="KW-0472">Membrane</keyword>
<evidence type="ECO:0000256" key="1">
    <source>
        <dbReference type="SAM" id="Phobius"/>
    </source>
</evidence>
<keyword evidence="2" id="KW-1185">Reference proteome</keyword>
<sequence length="484" mass="53411">MGASRSRKTSVVPSPLHYHPALSSQLSSVPAQEFCSESFVESIHEICAHFSTINLDETDQQIASFSLRFANGSLNGRFYLLMARLIIAIGVLQLGCLVVQEAIELDTLRLIELLTHTKHPALATAGAANDTVLAAENPVDVLMSIVNDVDSPAVMLKLKNLCEYVTLQLVKKFLRAVSQKYRCLDPTKEFLFPKHVSGMYGVTELFALKEGEHSVDSRTAQALLIKFDFSFKHLFEFGEAEQIRRLYLDSQSDIFRFCFESQLTAVHVHRTMESADIQWPPDKDRMEQCDCMGCAGAGSTEHTAVVSGDGATSATTNLVAAGGSTVVVSGGATSTTKRAAAATTAGTSKITSKRAKNTTAAAADFDFALATDSDKFADEEGWTQCILLDEMREKLQFVKTGSLKQGVVYAIQDKRILELYRKHRFYLVMLCSRKNCGQAECTKCPTTKHPFLLVDNKTFDPSDDHWFVHKNDLRGLLRAAEPKE</sequence>
<name>A0A914IDQ1_GLORO</name>
<evidence type="ECO:0000313" key="2">
    <source>
        <dbReference type="Proteomes" id="UP000887572"/>
    </source>
</evidence>
<protein>
    <submittedName>
        <fullName evidence="3">BTB domain-containing protein</fullName>
    </submittedName>
</protein>